<keyword evidence="9" id="KW-0560">Oxidoreductase</keyword>
<keyword evidence="12" id="KW-0325">Glycoprotein</keyword>
<evidence type="ECO:0000256" key="8">
    <source>
        <dbReference type="ARBA" id="ARBA00022964"/>
    </source>
</evidence>
<feature type="signal peptide" evidence="17">
    <location>
        <begin position="1"/>
        <end position="20"/>
    </location>
</feature>
<dbReference type="SMART" id="SM00702">
    <property type="entry name" value="P4Hc"/>
    <property type="match status" value="1"/>
</dbReference>
<evidence type="ECO:0000256" key="6">
    <source>
        <dbReference type="ARBA" id="ARBA00022824"/>
    </source>
</evidence>
<name>A0A7M4F9U0_CROPO</name>
<evidence type="ECO:0000313" key="20">
    <source>
        <dbReference type="Proteomes" id="UP000594220"/>
    </source>
</evidence>
<comment type="cofactor">
    <cofactor evidence="2">
        <name>L-ascorbate</name>
        <dbReference type="ChEBI" id="CHEBI:38290"/>
    </cofactor>
</comment>
<dbReference type="PROSITE" id="PS01325">
    <property type="entry name" value="LYS_HYDROXYLASE"/>
    <property type="match status" value="1"/>
</dbReference>
<evidence type="ECO:0000256" key="14">
    <source>
        <dbReference type="ARBA" id="ARBA00040791"/>
    </source>
</evidence>
<keyword evidence="4" id="KW-0479">Metal-binding</keyword>
<sequence>HPKLSLISLFLFCFLLSTENLLVLTVATKETEGFTRFKRSAQFFNYKIQVLGLDEEWHGEDDKAAAGGGQKVRLLKSALKQHADKEDLIILFTESYDVLFASGPAELLKKFKQAKSKVVFSAENFIYPDRRLEAKYPQVRDGKRFLGSGGFIGYAPNLNKLVEDWKGQDNDSDQLFYTNIFLDPEKRESINISLDRRSRIFQNLNGALDEVVLKFENSRVRARNLLYDTLPVMIHGNGPTKVSRSLEREVRCELIATDLFLGRVTELPFILIGIFIEQPTPFFSQFLKRLQTLHYPKKRTQLFIHNHVSHIKYHAIKVIGPDEQLENAEARHLGMDLCRQDPSCEYYLSLDADVVLKNPETVRILIEQNKQVIAPLVSRHGKLWSNFWGALSPEGYYARSEDYVDIVQRRRVGIWNVPYISNIYLIKGKTLRSELDQGNLFQSSKLDADMAFCQNVRDRGVFMFLTNRHSFGHILSLENYETTHLHNDLWQIFSNPEDWEEKYIHENYTAALKGKLVEMPCPDVYWFPIFTDTACDELVEEMENFGQWSAGGNVDNRIQGGYENVPTIDIHMNQIRFEREWYKFLLEYIAPITEKLYPGYYTKFELAFVVRYRPDEQPSLVPHHDASTFTINIALNHVGIDYEGGGCRFLRYNCSVRAPRKGWTLMHPGRLTHYHEGLPTTKGTRYIAVSFLDP</sequence>
<reference evidence="19" key="1">
    <citation type="submission" date="2025-08" db="UniProtKB">
        <authorList>
            <consortium name="Ensembl"/>
        </authorList>
    </citation>
    <scope>IDENTIFICATION</scope>
</reference>
<dbReference type="InterPro" id="IPR001006">
    <property type="entry name" value="Procol_lys_dOase"/>
</dbReference>
<dbReference type="GO" id="GO:0005506">
    <property type="term" value="F:iron ion binding"/>
    <property type="evidence" value="ECO:0007669"/>
    <property type="project" value="InterPro"/>
</dbReference>
<evidence type="ECO:0000256" key="2">
    <source>
        <dbReference type="ARBA" id="ARBA00001961"/>
    </source>
</evidence>
<evidence type="ECO:0000256" key="17">
    <source>
        <dbReference type="SAM" id="SignalP"/>
    </source>
</evidence>
<evidence type="ECO:0000259" key="18">
    <source>
        <dbReference type="PROSITE" id="PS51471"/>
    </source>
</evidence>
<keyword evidence="10" id="KW-0408">Iron</keyword>
<dbReference type="Pfam" id="PF25342">
    <property type="entry name" value="GT_PLOD"/>
    <property type="match status" value="1"/>
</dbReference>
<keyword evidence="11" id="KW-0472">Membrane</keyword>
<dbReference type="GeneTree" id="ENSGT01030000234558"/>
<feature type="domain" description="Fe2OG dioxygenase" evidence="18">
    <location>
        <begin position="603"/>
        <end position="694"/>
    </location>
</feature>
<dbReference type="Pfam" id="PF03171">
    <property type="entry name" value="2OG-FeII_Oxy"/>
    <property type="match status" value="1"/>
</dbReference>
<evidence type="ECO:0000256" key="3">
    <source>
        <dbReference type="ARBA" id="ARBA00012264"/>
    </source>
</evidence>
<dbReference type="Pfam" id="PF25238">
    <property type="entry name" value="OGFOD2-like"/>
    <property type="match status" value="1"/>
</dbReference>
<keyword evidence="5 17" id="KW-0732">Signal</keyword>
<evidence type="ECO:0000256" key="13">
    <source>
        <dbReference type="ARBA" id="ARBA00037819"/>
    </source>
</evidence>
<keyword evidence="7" id="KW-0847">Vitamin C</keyword>
<keyword evidence="6" id="KW-0256">Endoplasmic reticulum</keyword>
<evidence type="ECO:0000256" key="4">
    <source>
        <dbReference type="ARBA" id="ARBA00022723"/>
    </source>
</evidence>
<dbReference type="CDD" id="cd23004">
    <property type="entry name" value="GT_LH1"/>
    <property type="match status" value="1"/>
</dbReference>
<dbReference type="EC" id="1.14.11.4" evidence="3"/>
<evidence type="ECO:0000256" key="7">
    <source>
        <dbReference type="ARBA" id="ARBA00022896"/>
    </source>
</evidence>
<evidence type="ECO:0000256" key="12">
    <source>
        <dbReference type="ARBA" id="ARBA00023180"/>
    </source>
</evidence>
<organism evidence="19 20">
    <name type="scientific">Crocodylus porosus</name>
    <name type="common">Saltwater crocodile</name>
    <name type="synonym">Estuarine crocodile</name>
    <dbReference type="NCBI Taxonomy" id="8502"/>
    <lineage>
        <taxon>Eukaryota</taxon>
        <taxon>Metazoa</taxon>
        <taxon>Chordata</taxon>
        <taxon>Craniata</taxon>
        <taxon>Vertebrata</taxon>
        <taxon>Euteleostomi</taxon>
        <taxon>Archelosauria</taxon>
        <taxon>Archosauria</taxon>
        <taxon>Crocodylia</taxon>
        <taxon>Longirostres</taxon>
        <taxon>Crocodylidae</taxon>
        <taxon>Crocodylus</taxon>
    </lineage>
</organism>
<evidence type="ECO:0000256" key="1">
    <source>
        <dbReference type="ARBA" id="ARBA00001954"/>
    </source>
</evidence>
<gene>
    <name evidence="19" type="primary">PLOD1</name>
</gene>
<dbReference type="PROSITE" id="PS51471">
    <property type="entry name" value="FE2OG_OXY"/>
    <property type="match status" value="1"/>
</dbReference>
<reference evidence="19" key="2">
    <citation type="submission" date="2025-09" db="UniProtKB">
        <authorList>
            <consortium name="Ensembl"/>
        </authorList>
    </citation>
    <scope>IDENTIFICATION</scope>
</reference>
<evidence type="ECO:0000256" key="9">
    <source>
        <dbReference type="ARBA" id="ARBA00023002"/>
    </source>
</evidence>
<evidence type="ECO:0000256" key="11">
    <source>
        <dbReference type="ARBA" id="ARBA00023136"/>
    </source>
</evidence>
<dbReference type="InterPro" id="IPR005123">
    <property type="entry name" value="Oxoglu/Fe-dep_dioxygenase_dom"/>
</dbReference>
<dbReference type="PANTHER" id="PTHR10730">
    <property type="entry name" value="PROCOLLAGEN-LYSINE,2-OXOGLUTARATE 5-DIOXYGENASE/GLYCOSYLTRANSFERASE 25 FAMILY MEMBER"/>
    <property type="match status" value="1"/>
</dbReference>
<dbReference type="GO" id="GO:0030867">
    <property type="term" value="C:rough endoplasmic reticulum membrane"/>
    <property type="evidence" value="ECO:0007669"/>
    <property type="project" value="UniProtKB-SubCell"/>
</dbReference>
<keyword evidence="20" id="KW-1185">Reference proteome</keyword>
<dbReference type="InterPro" id="IPR057589">
    <property type="entry name" value="GT_PLOD"/>
</dbReference>
<evidence type="ECO:0000313" key="19">
    <source>
        <dbReference type="Ensembl" id="ENSCPRP00005020731.1"/>
    </source>
</evidence>
<evidence type="ECO:0000256" key="16">
    <source>
        <dbReference type="ARBA" id="ARBA00047930"/>
    </source>
</evidence>
<comment type="subcellular location">
    <subcellularLocation>
        <location evidence="13">Rough endoplasmic reticulum membrane</location>
        <topology evidence="13">Peripheral membrane protein</topology>
        <orientation evidence="13">Lumenal side</orientation>
    </subcellularLocation>
</comment>
<dbReference type="Gene3D" id="2.60.120.620">
    <property type="entry name" value="q2cbj1_9rhob like domain"/>
    <property type="match status" value="1"/>
</dbReference>
<dbReference type="GO" id="GO:0008475">
    <property type="term" value="F:procollagen-lysine 5-dioxygenase activity"/>
    <property type="evidence" value="ECO:0007669"/>
    <property type="project" value="UniProtKB-EC"/>
</dbReference>
<comment type="cofactor">
    <cofactor evidence="1">
        <name>Fe(2+)</name>
        <dbReference type="ChEBI" id="CHEBI:29033"/>
    </cofactor>
</comment>
<comment type="catalytic activity">
    <reaction evidence="16">
        <text>L-lysyl-[collagen] + 2-oxoglutarate + O2 = (5R)-5-hydroxy-L-lysyl-[collagen] + succinate + CO2</text>
        <dbReference type="Rhea" id="RHEA:16569"/>
        <dbReference type="Rhea" id="RHEA-COMP:12751"/>
        <dbReference type="Rhea" id="RHEA-COMP:12752"/>
        <dbReference type="ChEBI" id="CHEBI:15379"/>
        <dbReference type="ChEBI" id="CHEBI:16526"/>
        <dbReference type="ChEBI" id="CHEBI:16810"/>
        <dbReference type="ChEBI" id="CHEBI:29969"/>
        <dbReference type="ChEBI" id="CHEBI:30031"/>
        <dbReference type="ChEBI" id="CHEBI:133442"/>
        <dbReference type="EC" id="1.14.11.4"/>
    </reaction>
</comment>
<feature type="chain" id="PRO_5029664476" description="Procollagen-lysine,2-oxoglutarate 5-dioxygenase 1" evidence="17">
    <location>
        <begin position="21"/>
        <end position="694"/>
    </location>
</feature>
<dbReference type="InterPro" id="IPR006620">
    <property type="entry name" value="Pro_4_hyd_alph"/>
</dbReference>
<evidence type="ECO:0000256" key="15">
    <source>
        <dbReference type="ARBA" id="ARBA00042560"/>
    </source>
</evidence>
<dbReference type="InterPro" id="IPR050757">
    <property type="entry name" value="Collagen_mod_GT25"/>
</dbReference>
<evidence type="ECO:0000256" key="10">
    <source>
        <dbReference type="ARBA" id="ARBA00023004"/>
    </source>
</evidence>
<dbReference type="PANTHER" id="PTHR10730:SF5">
    <property type="entry name" value="PROCOLLAGEN-LYSINE,2-OXOGLUTARATE 5-DIOXYGENASE 1"/>
    <property type="match status" value="1"/>
</dbReference>
<dbReference type="InterPro" id="IPR044861">
    <property type="entry name" value="IPNS-like_FE2OG_OXY"/>
</dbReference>
<dbReference type="Ensembl" id="ENSCPRT00005024222.1">
    <property type="protein sequence ID" value="ENSCPRP00005020731.1"/>
    <property type="gene ID" value="ENSCPRG00005014018.1"/>
</dbReference>
<dbReference type="SUPFAM" id="SSF53448">
    <property type="entry name" value="Nucleotide-diphospho-sugar transferases"/>
    <property type="match status" value="1"/>
</dbReference>
<protein>
    <recommendedName>
        <fullName evidence="14">Procollagen-lysine,2-oxoglutarate 5-dioxygenase 1</fullName>
        <ecNumber evidence="3">1.14.11.4</ecNumber>
    </recommendedName>
    <alternativeName>
        <fullName evidence="15">Lysyl hydroxylase 1</fullName>
    </alternativeName>
</protein>
<evidence type="ECO:0000256" key="5">
    <source>
        <dbReference type="ARBA" id="ARBA00022729"/>
    </source>
</evidence>
<dbReference type="Proteomes" id="UP000594220">
    <property type="component" value="Unplaced"/>
</dbReference>
<dbReference type="AlphaFoldDB" id="A0A7M4F9U0"/>
<accession>A0A7M4F9U0</accession>
<dbReference type="InterPro" id="IPR029044">
    <property type="entry name" value="Nucleotide-diphossugar_trans"/>
</dbReference>
<keyword evidence="8" id="KW-0223">Dioxygenase</keyword>
<dbReference type="GO" id="GO:0031418">
    <property type="term" value="F:L-ascorbic acid binding"/>
    <property type="evidence" value="ECO:0007669"/>
    <property type="project" value="UniProtKB-KW"/>
</dbReference>
<proteinExistence type="predicted"/>